<evidence type="ECO:0000313" key="2">
    <source>
        <dbReference type="EMBL" id="KDR22553.1"/>
    </source>
</evidence>
<dbReference type="Gene3D" id="1.10.2080.10">
    <property type="entry name" value="Insect odorant-binding protein A10/Ejaculatory bulb-specific protein 3"/>
    <property type="match status" value="1"/>
</dbReference>
<dbReference type="PANTHER" id="PTHR11257">
    <property type="entry name" value="CHEMOSENSORY PROTEIN-RELATED"/>
    <property type="match status" value="1"/>
</dbReference>
<reference evidence="2 3" key="1">
    <citation type="journal article" date="2014" name="Nat. Commun.">
        <title>Molecular traces of alternative social organization in a termite genome.</title>
        <authorList>
            <person name="Terrapon N."/>
            <person name="Li C."/>
            <person name="Robertson H.M."/>
            <person name="Ji L."/>
            <person name="Meng X."/>
            <person name="Booth W."/>
            <person name="Chen Z."/>
            <person name="Childers C.P."/>
            <person name="Glastad K.M."/>
            <person name="Gokhale K."/>
            <person name="Gowin J."/>
            <person name="Gronenberg W."/>
            <person name="Hermansen R.A."/>
            <person name="Hu H."/>
            <person name="Hunt B.G."/>
            <person name="Huylmans A.K."/>
            <person name="Khalil S.M."/>
            <person name="Mitchell R.D."/>
            <person name="Munoz-Torres M.C."/>
            <person name="Mustard J.A."/>
            <person name="Pan H."/>
            <person name="Reese J.T."/>
            <person name="Scharf M.E."/>
            <person name="Sun F."/>
            <person name="Vogel H."/>
            <person name="Xiao J."/>
            <person name="Yang W."/>
            <person name="Yang Z."/>
            <person name="Yang Z."/>
            <person name="Zhou J."/>
            <person name="Zhu J."/>
            <person name="Brent C.S."/>
            <person name="Elsik C.G."/>
            <person name="Goodisman M.A."/>
            <person name="Liberles D.A."/>
            <person name="Roe R.M."/>
            <person name="Vargo E.L."/>
            <person name="Vilcinskas A."/>
            <person name="Wang J."/>
            <person name="Bornberg-Bauer E."/>
            <person name="Korb J."/>
            <person name="Zhang G."/>
            <person name="Liebig J."/>
        </authorList>
    </citation>
    <scope>NUCLEOTIDE SEQUENCE [LARGE SCALE GENOMIC DNA]</scope>
    <source>
        <tissue evidence="2">Whole organism</tissue>
    </source>
</reference>
<dbReference type="EMBL" id="KK852498">
    <property type="protein sequence ID" value="KDR22553.1"/>
    <property type="molecule type" value="Genomic_DNA"/>
</dbReference>
<dbReference type="SUPFAM" id="SSF100910">
    <property type="entry name" value="Chemosensory protein Csp2"/>
    <property type="match status" value="1"/>
</dbReference>
<dbReference type="Pfam" id="PF03392">
    <property type="entry name" value="OS-D"/>
    <property type="match status" value="1"/>
</dbReference>
<dbReference type="AlphaFoldDB" id="A0A067RHP2"/>
<dbReference type="InParanoid" id="A0A067RHP2"/>
<keyword evidence="1" id="KW-0732">Signal</keyword>
<evidence type="ECO:0000256" key="1">
    <source>
        <dbReference type="SAM" id="SignalP"/>
    </source>
</evidence>
<dbReference type="eggNOG" id="ENOG502S48A">
    <property type="taxonomic scope" value="Eukaryota"/>
</dbReference>
<dbReference type="OrthoDB" id="8183954at2759"/>
<protein>
    <submittedName>
        <fullName evidence="2">Ejaculatory bulb-specific protein 3</fullName>
    </submittedName>
</protein>
<dbReference type="PANTHER" id="PTHR11257:SF12">
    <property type="entry name" value="EJACULATORY BULB-SPECIFIC PROTEIN 3-RELATED"/>
    <property type="match status" value="1"/>
</dbReference>
<evidence type="ECO:0000313" key="3">
    <source>
        <dbReference type="Proteomes" id="UP000027135"/>
    </source>
</evidence>
<accession>A0A067RHP2</accession>
<organism evidence="2 3">
    <name type="scientific">Zootermopsis nevadensis</name>
    <name type="common">Dampwood termite</name>
    <dbReference type="NCBI Taxonomy" id="136037"/>
    <lineage>
        <taxon>Eukaryota</taxon>
        <taxon>Metazoa</taxon>
        <taxon>Ecdysozoa</taxon>
        <taxon>Arthropoda</taxon>
        <taxon>Hexapoda</taxon>
        <taxon>Insecta</taxon>
        <taxon>Pterygota</taxon>
        <taxon>Neoptera</taxon>
        <taxon>Polyneoptera</taxon>
        <taxon>Dictyoptera</taxon>
        <taxon>Blattodea</taxon>
        <taxon>Blattoidea</taxon>
        <taxon>Termitoidae</taxon>
        <taxon>Termopsidae</taxon>
        <taxon>Zootermopsis</taxon>
    </lineage>
</organism>
<sequence>MADNVLAMCLLLLVASECRGGLPEDEKYTTRWDNLNVDEILRSNRLINNYVKCLLDKGPCTPDAVELKRTLPDALETDCSKCSDKQKSGSTKVIHFLIDNKKEDWEKLEARYDPSGAYRIKYEAEDKESDVNISPAEE</sequence>
<dbReference type="OMA" id="ILPDAMM"/>
<dbReference type="Proteomes" id="UP000027135">
    <property type="component" value="Unassembled WGS sequence"/>
</dbReference>
<dbReference type="InterPro" id="IPR005055">
    <property type="entry name" value="A10/PebIII"/>
</dbReference>
<name>A0A067RHP2_ZOONE</name>
<keyword evidence="3" id="KW-1185">Reference proteome</keyword>
<gene>
    <name evidence="2" type="ORF">L798_12681</name>
</gene>
<proteinExistence type="predicted"/>
<dbReference type="InterPro" id="IPR036682">
    <property type="entry name" value="OS_D_A10/PebIII_sf"/>
</dbReference>
<feature type="chain" id="PRO_5001645227" evidence="1">
    <location>
        <begin position="21"/>
        <end position="138"/>
    </location>
</feature>
<feature type="signal peptide" evidence="1">
    <location>
        <begin position="1"/>
        <end position="20"/>
    </location>
</feature>